<feature type="domain" description="RING-type" evidence="9">
    <location>
        <begin position="165"/>
        <end position="206"/>
    </location>
</feature>
<dbReference type="InterPro" id="IPR013083">
    <property type="entry name" value="Znf_RING/FYVE/PHD"/>
</dbReference>
<dbReference type="GO" id="GO:0016567">
    <property type="term" value="P:protein ubiquitination"/>
    <property type="evidence" value="ECO:0007669"/>
    <property type="project" value="TreeGrafter"/>
</dbReference>
<dbReference type="Proteomes" id="UP000436088">
    <property type="component" value="Unassembled WGS sequence"/>
</dbReference>
<dbReference type="InterPro" id="IPR039525">
    <property type="entry name" value="RNF126-like_zinc-ribbon"/>
</dbReference>
<evidence type="ECO:0000256" key="4">
    <source>
        <dbReference type="ARBA" id="ARBA00022723"/>
    </source>
</evidence>
<dbReference type="InterPro" id="IPR010543">
    <property type="entry name" value="DUF1117"/>
</dbReference>
<dbReference type="AlphaFoldDB" id="A0A6A2YCF3"/>
<dbReference type="EMBL" id="VEPZ02001530">
    <property type="protein sequence ID" value="KAE8669284.1"/>
    <property type="molecule type" value="Genomic_DNA"/>
</dbReference>
<organism evidence="10 11">
    <name type="scientific">Hibiscus syriacus</name>
    <name type="common">Rose of Sharon</name>
    <dbReference type="NCBI Taxonomy" id="106335"/>
    <lineage>
        <taxon>Eukaryota</taxon>
        <taxon>Viridiplantae</taxon>
        <taxon>Streptophyta</taxon>
        <taxon>Embryophyta</taxon>
        <taxon>Tracheophyta</taxon>
        <taxon>Spermatophyta</taxon>
        <taxon>Magnoliopsida</taxon>
        <taxon>eudicotyledons</taxon>
        <taxon>Gunneridae</taxon>
        <taxon>Pentapetalae</taxon>
        <taxon>rosids</taxon>
        <taxon>malvids</taxon>
        <taxon>Malvales</taxon>
        <taxon>Malvaceae</taxon>
        <taxon>Malvoideae</taxon>
        <taxon>Hibiscus</taxon>
    </lineage>
</organism>
<dbReference type="PROSITE" id="PS50089">
    <property type="entry name" value="ZF_RING_2"/>
    <property type="match status" value="1"/>
</dbReference>
<evidence type="ECO:0000256" key="6">
    <source>
        <dbReference type="ARBA" id="ARBA00022786"/>
    </source>
</evidence>
<keyword evidence="3" id="KW-0808">Transferase</keyword>
<gene>
    <name evidence="10" type="ORF">F3Y22_tig00112249pilonHSYRG00174</name>
</gene>
<dbReference type="Pfam" id="PF06547">
    <property type="entry name" value="DUF1117"/>
    <property type="match status" value="1"/>
</dbReference>
<comment type="caution">
    <text evidence="10">The sequence shown here is derived from an EMBL/GenBank/DDBJ whole genome shotgun (WGS) entry which is preliminary data.</text>
</comment>
<dbReference type="PANTHER" id="PTHR15710:SF146">
    <property type="entry name" value="E3 UBIQUITIN-PROTEIN LIGASE RING1-LIKE"/>
    <property type="match status" value="1"/>
</dbReference>
<evidence type="ECO:0000256" key="1">
    <source>
        <dbReference type="ARBA" id="ARBA00000900"/>
    </source>
</evidence>
<dbReference type="InterPro" id="IPR001841">
    <property type="entry name" value="Znf_RING"/>
</dbReference>
<keyword evidence="4" id="KW-0479">Metal-binding</keyword>
<dbReference type="SUPFAM" id="SSF57850">
    <property type="entry name" value="RING/U-box"/>
    <property type="match status" value="1"/>
</dbReference>
<evidence type="ECO:0000256" key="3">
    <source>
        <dbReference type="ARBA" id="ARBA00022679"/>
    </source>
</evidence>
<dbReference type="FunFam" id="3.30.40.10:FF:000022">
    <property type="entry name" value="E3 ubiquitin-protein ligase RING1-like"/>
    <property type="match status" value="1"/>
</dbReference>
<dbReference type="SMART" id="SM00184">
    <property type="entry name" value="RING"/>
    <property type="match status" value="1"/>
</dbReference>
<dbReference type="EC" id="2.3.2.27" evidence="2"/>
<keyword evidence="10" id="KW-0012">Acyltransferase</keyword>
<dbReference type="GO" id="GO:0005737">
    <property type="term" value="C:cytoplasm"/>
    <property type="evidence" value="ECO:0007669"/>
    <property type="project" value="TreeGrafter"/>
</dbReference>
<evidence type="ECO:0000259" key="9">
    <source>
        <dbReference type="PROSITE" id="PS50089"/>
    </source>
</evidence>
<evidence type="ECO:0000256" key="7">
    <source>
        <dbReference type="ARBA" id="ARBA00022833"/>
    </source>
</evidence>
<sequence length="324" mass="35804">MAMATSYWCYRCNRIIRLLNQDAVSCPDCRGGFIEEIVLPFSAVDDVMAAIVLLSIPSSCCAAERFRPSLPRLRLAPGEIRVLNRMGEDSRFTTTTEPGRVFGRCRLACRIFFWDPGFDRLIDQLSQMEIHNTGRNEQPPASKAAVEAIPTVEINESHMHGELCCAVCKEQFEIGTKVKNMPCDHLYHSNCILPWLQLRNSCPVCRHELPVADGQEGSVTGDGYSNPSEEVPLGLTIWRLPGGGFAVGRFSGGIRGGGGENRDFPVVYTEVDGGFSGGGLTRRVSWGNRSSRGRERRGVFRRTFRSLLGCFSGSNSSNSRSISR</sequence>
<protein>
    <recommendedName>
        <fullName evidence="2">RING-type E3 ubiquitin transferase</fullName>
        <ecNumber evidence="2">2.3.2.27</ecNumber>
    </recommendedName>
</protein>
<accession>A0A6A2YCF3</accession>
<proteinExistence type="predicted"/>
<keyword evidence="11" id="KW-1185">Reference proteome</keyword>
<keyword evidence="7" id="KW-0862">Zinc</keyword>
<dbReference type="GO" id="GO:0061630">
    <property type="term" value="F:ubiquitin protein ligase activity"/>
    <property type="evidence" value="ECO:0007669"/>
    <property type="project" value="UniProtKB-EC"/>
</dbReference>
<keyword evidence="5 8" id="KW-0863">Zinc-finger</keyword>
<dbReference type="PANTHER" id="PTHR15710">
    <property type="entry name" value="E3 UBIQUITIN-PROTEIN LIGASE PRAJA"/>
    <property type="match status" value="1"/>
</dbReference>
<evidence type="ECO:0000256" key="2">
    <source>
        <dbReference type="ARBA" id="ARBA00012483"/>
    </source>
</evidence>
<dbReference type="Pfam" id="PF14369">
    <property type="entry name" value="Zn_ribbon_19"/>
    <property type="match status" value="1"/>
</dbReference>
<keyword evidence="6" id="KW-0833">Ubl conjugation pathway</keyword>
<dbReference type="GO" id="GO:0008270">
    <property type="term" value="F:zinc ion binding"/>
    <property type="evidence" value="ECO:0007669"/>
    <property type="project" value="UniProtKB-KW"/>
</dbReference>
<comment type="catalytic activity">
    <reaction evidence="1">
        <text>S-ubiquitinyl-[E2 ubiquitin-conjugating enzyme]-L-cysteine + [acceptor protein]-L-lysine = [E2 ubiquitin-conjugating enzyme]-L-cysteine + N(6)-ubiquitinyl-[acceptor protein]-L-lysine.</text>
        <dbReference type="EC" id="2.3.2.27"/>
    </reaction>
</comment>
<reference evidence="10" key="1">
    <citation type="submission" date="2019-09" db="EMBL/GenBank/DDBJ databases">
        <title>Draft genome information of white flower Hibiscus syriacus.</title>
        <authorList>
            <person name="Kim Y.-M."/>
        </authorList>
    </citation>
    <scope>NUCLEOTIDE SEQUENCE [LARGE SCALE GENOMIC DNA]</scope>
    <source>
        <strain evidence="10">YM2019G1</strain>
    </source>
</reference>
<name>A0A6A2YCF3_HIBSY</name>
<evidence type="ECO:0000256" key="8">
    <source>
        <dbReference type="PROSITE-ProRule" id="PRU00175"/>
    </source>
</evidence>
<evidence type="ECO:0000313" key="10">
    <source>
        <dbReference type="EMBL" id="KAE8669284.1"/>
    </source>
</evidence>
<dbReference type="Gene3D" id="3.30.40.10">
    <property type="entry name" value="Zinc/RING finger domain, C3HC4 (zinc finger)"/>
    <property type="match status" value="1"/>
</dbReference>
<dbReference type="Pfam" id="PF13639">
    <property type="entry name" value="zf-RING_2"/>
    <property type="match status" value="1"/>
</dbReference>
<evidence type="ECO:0000256" key="5">
    <source>
        <dbReference type="ARBA" id="ARBA00022771"/>
    </source>
</evidence>
<evidence type="ECO:0000313" key="11">
    <source>
        <dbReference type="Proteomes" id="UP000436088"/>
    </source>
</evidence>